<evidence type="ECO:0000259" key="8">
    <source>
        <dbReference type="Pfam" id="PF20684"/>
    </source>
</evidence>
<evidence type="ECO:0000256" key="4">
    <source>
        <dbReference type="ARBA" id="ARBA00023136"/>
    </source>
</evidence>
<feature type="transmembrane region" description="Helical" evidence="7">
    <location>
        <begin position="103"/>
        <end position="128"/>
    </location>
</feature>
<proteinExistence type="inferred from homology"/>
<keyword evidence="4 7" id="KW-0472">Membrane</keyword>
<evidence type="ECO:0000256" key="6">
    <source>
        <dbReference type="SAM" id="MobiDB-lite"/>
    </source>
</evidence>
<evidence type="ECO:0000256" key="7">
    <source>
        <dbReference type="SAM" id="Phobius"/>
    </source>
</evidence>
<dbReference type="AlphaFoldDB" id="A0AAV9UNX5"/>
<sequence>MGENVSIIGTSAESFGYQIPDLSTINFNDQSNYTQLIVIVNAIFMGLIVVFMITRIYARVGLADKFQADDALVIAATAVSLVCSSLILYSWDWTIKDAKCLNLYVFLQAMAGVNVTTDVILATAPIPMIWNLKISRREKVAIATLVTIASFVCIASIVRFIKLNGLRDFDITYSSTLPIIWSVIEMDVAIICASASSIKPILDRHFPFWGFLNRSLVTVNELPRSQPDGTDTTKTSTVTTANRALSSDSSDSYVTNTGYLYVDRRPTTPESPRAVKREWAYDTMNSSNLDRFSAEPVDWDDYWRSNVRDDVSAPIDKDIRRKVESEGIMPRVKEKASSSKGLSFSTFIPMDTFRRPSATSTYRSKDEEKDLQRQRSNESFSQ</sequence>
<dbReference type="Pfam" id="PF20684">
    <property type="entry name" value="Fung_rhodopsin"/>
    <property type="match status" value="1"/>
</dbReference>
<keyword evidence="10" id="KW-1185">Reference proteome</keyword>
<comment type="caution">
    <text evidence="9">The sequence shown here is derived from an EMBL/GenBank/DDBJ whole genome shotgun (WGS) entry which is preliminary data.</text>
</comment>
<evidence type="ECO:0000313" key="10">
    <source>
        <dbReference type="Proteomes" id="UP001375240"/>
    </source>
</evidence>
<feature type="compositionally biased region" description="Basic and acidic residues" evidence="6">
    <location>
        <begin position="363"/>
        <end position="376"/>
    </location>
</feature>
<keyword evidence="2 7" id="KW-0812">Transmembrane</keyword>
<evidence type="ECO:0000256" key="1">
    <source>
        <dbReference type="ARBA" id="ARBA00004141"/>
    </source>
</evidence>
<feature type="transmembrane region" description="Helical" evidence="7">
    <location>
        <begin position="70"/>
        <end position="91"/>
    </location>
</feature>
<organism evidence="9 10">
    <name type="scientific">Orbilia brochopaga</name>
    <dbReference type="NCBI Taxonomy" id="3140254"/>
    <lineage>
        <taxon>Eukaryota</taxon>
        <taxon>Fungi</taxon>
        <taxon>Dikarya</taxon>
        <taxon>Ascomycota</taxon>
        <taxon>Pezizomycotina</taxon>
        <taxon>Orbiliomycetes</taxon>
        <taxon>Orbiliales</taxon>
        <taxon>Orbiliaceae</taxon>
        <taxon>Orbilia</taxon>
    </lineage>
</organism>
<dbReference type="PANTHER" id="PTHR33048:SF131">
    <property type="entry name" value="INTEGRAL MEMBRANE PROTEIN"/>
    <property type="match status" value="1"/>
</dbReference>
<dbReference type="InterPro" id="IPR049326">
    <property type="entry name" value="Rhodopsin_dom_fungi"/>
</dbReference>
<feature type="domain" description="Rhodopsin" evidence="8">
    <location>
        <begin position="89"/>
        <end position="203"/>
    </location>
</feature>
<name>A0AAV9UNX5_9PEZI</name>
<evidence type="ECO:0000313" key="9">
    <source>
        <dbReference type="EMBL" id="KAK6343814.1"/>
    </source>
</evidence>
<gene>
    <name evidence="9" type="ORF">TWF696_007474</name>
</gene>
<reference evidence="9 10" key="1">
    <citation type="submission" date="2019-10" db="EMBL/GenBank/DDBJ databases">
        <authorList>
            <person name="Palmer J.M."/>
        </authorList>
    </citation>
    <scope>NUCLEOTIDE SEQUENCE [LARGE SCALE GENOMIC DNA]</scope>
    <source>
        <strain evidence="9 10">TWF696</strain>
    </source>
</reference>
<evidence type="ECO:0000256" key="3">
    <source>
        <dbReference type="ARBA" id="ARBA00022989"/>
    </source>
</evidence>
<dbReference type="InterPro" id="IPR052337">
    <property type="entry name" value="SAT4-like"/>
</dbReference>
<dbReference type="GO" id="GO:0016020">
    <property type="term" value="C:membrane"/>
    <property type="evidence" value="ECO:0007669"/>
    <property type="project" value="UniProtKB-SubCell"/>
</dbReference>
<comment type="similarity">
    <text evidence="5">Belongs to the SAT4 family.</text>
</comment>
<feature type="transmembrane region" description="Helical" evidence="7">
    <location>
        <begin position="36"/>
        <end position="58"/>
    </location>
</feature>
<keyword evidence="3 7" id="KW-1133">Transmembrane helix</keyword>
<feature type="region of interest" description="Disordered" evidence="6">
    <location>
        <begin position="355"/>
        <end position="382"/>
    </location>
</feature>
<evidence type="ECO:0000256" key="2">
    <source>
        <dbReference type="ARBA" id="ARBA00022692"/>
    </source>
</evidence>
<feature type="transmembrane region" description="Helical" evidence="7">
    <location>
        <begin position="140"/>
        <end position="158"/>
    </location>
</feature>
<accession>A0AAV9UNX5</accession>
<protein>
    <recommendedName>
        <fullName evidence="8">Rhodopsin domain-containing protein</fullName>
    </recommendedName>
</protein>
<comment type="subcellular location">
    <subcellularLocation>
        <location evidence="1">Membrane</location>
        <topology evidence="1">Multi-pass membrane protein</topology>
    </subcellularLocation>
</comment>
<dbReference type="Proteomes" id="UP001375240">
    <property type="component" value="Unassembled WGS sequence"/>
</dbReference>
<evidence type="ECO:0000256" key="5">
    <source>
        <dbReference type="ARBA" id="ARBA00038359"/>
    </source>
</evidence>
<dbReference type="PANTHER" id="PTHR33048">
    <property type="entry name" value="PTH11-LIKE INTEGRAL MEMBRANE PROTEIN (AFU_ORTHOLOGUE AFUA_5G11245)"/>
    <property type="match status" value="1"/>
</dbReference>
<dbReference type="EMBL" id="JAVHNQ010000006">
    <property type="protein sequence ID" value="KAK6343814.1"/>
    <property type="molecule type" value="Genomic_DNA"/>
</dbReference>